<dbReference type="Proteomes" id="UP000247498">
    <property type="component" value="Unassembled WGS sequence"/>
</dbReference>
<dbReference type="InParanoid" id="A0A2V0P290"/>
<accession>A0A2V0P290</accession>
<proteinExistence type="predicted"/>
<reference evidence="2 3" key="1">
    <citation type="journal article" date="2018" name="Sci. Rep.">
        <title>Raphidocelis subcapitata (=Pseudokirchneriella subcapitata) provides an insight into genome evolution and environmental adaptations in the Sphaeropleales.</title>
        <authorList>
            <person name="Suzuki S."/>
            <person name="Yamaguchi H."/>
            <person name="Nakajima N."/>
            <person name="Kawachi M."/>
        </authorList>
    </citation>
    <scope>NUCLEOTIDE SEQUENCE [LARGE SCALE GENOMIC DNA]</scope>
    <source>
        <strain evidence="2 3">NIES-35</strain>
    </source>
</reference>
<dbReference type="PANTHER" id="PTHR21521:SF0">
    <property type="entry name" value="AMUN, ISOFORM A"/>
    <property type="match status" value="1"/>
</dbReference>
<dbReference type="OrthoDB" id="549925at2759"/>
<sequence length="232" mass="24118">MASALWSRGSAAEWSDVRARRASILESNAKQGLPELEAWLVDELPAALAARTPRHLTKEEAVKLVEWKLKRGKFRPNLLRFAQELQPEAVAAATAAGFAHLPAPGGAPGAAARAAMAELTSLKGVGPATATAMMAAADPSIPYFGDEAWAAACGGKAKYSEAEAMQLRGKLGPKAGELRKETGDETWTAAEVERCLFLAELEAKGPPSSSQGSGKKRGAPAASSGGGGKKKK</sequence>
<protein>
    <submittedName>
        <fullName evidence="2">Uncharacterized protein</fullName>
    </submittedName>
</protein>
<name>A0A2V0P290_9CHLO</name>
<feature type="compositionally biased region" description="Low complexity" evidence="1">
    <location>
        <begin position="204"/>
        <end position="223"/>
    </location>
</feature>
<gene>
    <name evidence="2" type="ORF">Rsub_04684</name>
</gene>
<dbReference type="FunCoup" id="A0A2V0P290">
    <property type="interactions" value="281"/>
</dbReference>
<dbReference type="PANTHER" id="PTHR21521">
    <property type="entry name" value="AMUN, ISOFORM A"/>
    <property type="match status" value="1"/>
</dbReference>
<organism evidence="2 3">
    <name type="scientific">Raphidocelis subcapitata</name>
    <dbReference type="NCBI Taxonomy" id="307507"/>
    <lineage>
        <taxon>Eukaryota</taxon>
        <taxon>Viridiplantae</taxon>
        <taxon>Chlorophyta</taxon>
        <taxon>core chlorophytes</taxon>
        <taxon>Chlorophyceae</taxon>
        <taxon>CS clade</taxon>
        <taxon>Sphaeropleales</taxon>
        <taxon>Selenastraceae</taxon>
        <taxon>Raphidocelis</taxon>
    </lineage>
</organism>
<dbReference type="STRING" id="307507.A0A2V0P290"/>
<dbReference type="EMBL" id="BDRX01000028">
    <property type="protein sequence ID" value="GBF91960.1"/>
    <property type="molecule type" value="Genomic_DNA"/>
</dbReference>
<keyword evidence="3" id="KW-1185">Reference proteome</keyword>
<evidence type="ECO:0000256" key="1">
    <source>
        <dbReference type="SAM" id="MobiDB-lite"/>
    </source>
</evidence>
<dbReference type="AlphaFoldDB" id="A0A2V0P290"/>
<evidence type="ECO:0000313" key="3">
    <source>
        <dbReference type="Proteomes" id="UP000247498"/>
    </source>
</evidence>
<feature type="region of interest" description="Disordered" evidence="1">
    <location>
        <begin position="202"/>
        <end position="232"/>
    </location>
</feature>
<comment type="caution">
    <text evidence="2">The sequence shown here is derived from an EMBL/GenBank/DDBJ whole genome shotgun (WGS) entry which is preliminary data.</text>
</comment>
<evidence type="ECO:0000313" key="2">
    <source>
        <dbReference type="EMBL" id="GBF91960.1"/>
    </source>
</evidence>